<sequence length="222" mass="24138">MRKKLIMLLGALLFLGACSNQANLESESSAAAPPENREEARVLVAYFTWGENVGELDESSIDVDATTSASLALPGNVGKMAQEIGGQIEADQFSIQTVEPYSSDYDDCLDRASEEKGEDARPALTAQVEDIDQYDVVFLGYPDWWATAPMALFTFIEENDLSDKEVILFSSHGTSGLGSSVQDIQEQLPESARLNENVLGVAREDSDQSEAAVTEWLEALGF</sequence>
<dbReference type="InterPro" id="IPR029039">
    <property type="entry name" value="Flavoprotein-like_sf"/>
</dbReference>
<accession>A0ABS3LB13</accession>
<protein>
    <recommendedName>
        <fullName evidence="2">Flavodoxin-like domain-containing protein</fullName>
    </recommendedName>
</protein>
<dbReference type="InterPro" id="IPR008254">
    <property type="entry name" value="Flavodoxin/NO_synth"/>
</dbReference>
<dbReference type="Gene3D" id="3.40.50.360">
    <property type="match status" value="1"/>
</dbReference>
<dbReference type="RefSeq" id="WP_207672558.1">
    <property type="nucleotide sequence ID" value="NZ_JAFREM010000009.1"/>
</dbReference>
<proteinExistence type="predicted"/>
<feature type="chain" id="PRO_5046385438" description="Flavodoxin-like domain-containing protein" evidence="1">
    <location>
        <begin position="23"/>
        <end position="222"/>
    </location>
</feature>
<dbReference type="Pfam" id="PF12682">
    <property type="entry name" value="Flavodoxin_4"/>
    <property type="match status" value="1"/>
</dbReference>
<comment type="caution">
    <text evidence="3">The sequence shown here is derived from an EMBL/GenBank/DDBJ whole genome shotgun (WGS) entry which is preliminary data.</text>
</comment>
<keyword evidence="1" id="KW-0732">Signal</keyword>
<reference evidence="3 4" key="1">
    <citation type="submission" date="2021-03" db="EMBL/GenBank/DDBJ databases">
        <title>Enterococcal diversity collection.</title>
        <authorList>
            <person name="Gilmore M.S."/>
            <person name="Schwartzman J."/>
            <person name="Van Tyne D."/>
            <person name="Martin M."/>
            <person name="Earl A.M."/>
            <person name="Manson A.L."/>
            <person name="Straub T."/>
            <person name="Salamzade R."/>
            <person name="Saavedra J."/>
            <person name="Lebreton F."/>
            <person name="Prichula J."/>
            <person name="Schaufler K."/>
            <person name="Gaca A."/>
            <person name="Sgardioli B."/>
            <person name="Wagenaar J."/>
            <person name="Strong T."/>
        </authorList>
    </citation>
    <scope>NUCLEOTIDE SEQUENCE [LARGE SCALE GENOMIC DNA]</scope>
    <source>
        <strain evidence="3 4">669A</strain>
    </source>
</reference>
<evidence type="ECO:0000256" key="1">
    <source>
        <dbReference type="SAM" id="SignalP"/>
    </source>
</evidence>
<organism evidence="3 4">
    <name type="scientific">Candidatus Enterococcus moelleringii</name>
    <dbReference type="NCBI Taxonomy" id="2815325"/>
    <lineage>
        <taxon>Bacteria</taxon>
        <taxon>Bacillati</taxon>
        <taxon>Bacillota</taxon>
        <taxon>Bacilli</taxon>
        <taxon>Lactobacillales</taxon>
        <taxon>Enterococcaceae</taxon>
        <taxon>Enterococcus</taxon>
    </lineage>
</organism>
<evidence type="ECO:0000313" key="4">
    <source>
        <dbReference type="Proteomes" id="UP000664601"/>
    </source>
</evidence>
<dbReference type="EMBL" id="JAFREM010000009">
    <property type="protein sequence ID" value="MBO1305614.1"/>
    <property type="molecule type" value="Genomic_DNA"/>
</dbReference>
<dbReference type="PANTHER" id="PTHR39201">
    <property type="entry name" value="EXPORTED PROTEIN-RELATED"/>
    <property type="match status" value="1"/>
</dbReference>
<dbReference type="SUPFAM" id="SSF52218">
    <property type="entry name" value="Flavoproteins"/>
    <property type="match status" value="1"/>
</dbReference>
<gene>
    <name evidence="3" type="ORF">JZO70_05555</name>
</gene>
<dbReference type="Proteomes" id="UP000664601">
    <property type="component" value="Unassembled WGS sequence"/>
</dbReference>
<evidence type="ECO:0000259" key="2">
    <source>
        <dbReference type="Pfam" id="PF12682"/>
    </source>
</evidence>
<name>A0ABS3LB13_9ENTE</name>
<feature type="domain" description="Flavodoxin-like" evidence="2">
    <location>
        <begin position="74"/>
        <end position="218"/>
    </location>
</feature>
<dbReference type="PANTHER" id="PTHR39201:SF1">
    <property type="entry name" value="FLAVODOXIN-LIKE DOMAIN-CONTAINING PROTEIN"/>
    <property type="match status" value="1"/>
</dbReference>
<dbReference type="PROSITE" id="PS51257">
    <property type="entry name" value="PROKAR_LIPOPROTEIN"/>
    <property type="match status" value="1"/>
</dbReference>
<evidence type="ECO:0000313" key="3">
    <source>
        <dbReference type="EMBL" id="MBO1305614.1"/>
    </source>
</evidence>
<keyword evidence="4" id="KW-1185">Reference proteome</keyword>
<feature type="signal peptide" evidence="1">
    <location>
        <begin position="1"/>
        <end position="22"/>
    </location>
</feature>